<accession>A0A0E0LLY4</accession>
<dbReference type="PANTHER" id="PTHR34709:SF52">
    <property type="entry name" value="OS07G0548100 PROTEIN"/>
    <property type="match status" value="1"/>
</dbReference>
<dbReference type="Gramene" id="OPUNC07G16760.2">
    <property type="protein sequence ID" value="OPUNC07G16760.2"/>
    <property type="gene ID" value="OPUNC07G16760"/>
</dbReference>
<dbReference type="AlphaFoldDB" id="A0A0E0LLY4"/>
<dbReference type="Proteomes" id="UP000026962">
    <property type="component" value="Chromosome 7"/>
</dbReference>
<name>A0A0E0LLY4_ORYPU</name>
<dbReference type="PANTHER" id="PTHR34709">
    <property type="entry name" value="OS10G0396666 PROTEIN"/>
    <property type="match status" value="1"/>
</dbReference>
<reference evidence="2" key="2">
    <citation type="submission" date="2018-05" db="EMBL/GenBank/DDBJ databases">
        <title>OpunRS2 (Oryza punctata Reference Sequence Version 2).</title>
        <authorList>
            <person name="Zhang J."/>
            <person name="Kudrna D."/>
            <person name="Lee S."/>
            <person name="Talag J."/>
            <person name="Welchert J."/>
            <person name="Wing R.A."/>
        </authorList>
    </citation>
    <scope>NUCLEOTIDE SEQUENCE [LARGE SCALE GENOMIC DNA]</scope>
</reference>
<dbReference type="HOGENOM" id="CLU_370237_0_0_1"/>
<dbReference type="InterPro" id="IPR036047">
    <property type="entry name" value="F-box-like_dom_sf"/>
</dbReference>
<dbReference type="InterPro" id="IPR055312">
    <property type="entry name" value="FBL15-like"/>
</dbReference>
<feature type="region of interest" description="Disordered" evidence="1">
    <location>
        <begin position="165"/>
        <end position="206"/>
    </location>
</feature>
<evidence type="ECO:0000313" key="3">
    <source>
        <dbReference type="Proteomes" id="UP000026962"/>
    </source>
</evidence>
<dbReference type="SUPFAM" id="SSF81383">
    <property type="entry name" value="F-box domain"/>
    <property type="match status" value="1"/>
</dbReference>
<proteinExistence type="predicted"/>
<dbReference type="EnsemblPlants" id="OPUNC07G16760.2">
    <property type="protein sequence ID" value="OPUNC07G16760.2"/>
    <property type="gene ID" value="OPUNC07G16760"/>
</dbReference>
<evidence type="ECO:0008006" key="4">
    <source>
        <dbReference type="Google" id="ProtNLM"/>
    </source>
</evidence>
<sequence>MDRARFSSIGAVRCLSISIQALTVSSYTEGHSYGASVLHILTMCTRIAKLTLINPKYFQVEDACAEICICDRLPNWRNENILLKYLEEVAILNCRGEDDEFDLLKLLVRGATGLRRIRIACHCSVADWEIEMLRVDLHVYGRKKSDFLGSESNCFAIARGATKNGRRRASSSGDTRHRRTFSSDGTPPPLPLYQTREPRRREDSVSAASIYQLHESSAAEKAIALRASTAAGDSAPLSLALGLHLHVHGDGGGGDGVDRLSGLPDGVLANILGQLGDTRSSAATSVLSTRWINLWTLVDIFILRYDKPPDSRVVQQALAAHARNGPTNIRLLEVTSLNSATPNATASWLRVAAPRVTGELFFRNRSSVPLEGLDHEVFAVLDQLVVEQEMIWSRSCFQLPCFTRVTKITLSLGFLGLSLPPSGSFAALRELYLEHVRFNGDYTLDDAMLPFLECLEICKSNGLASLTLRLESLIWMRLYDVVGIRRLDAVVPRLKSLCSIRCFCYHVVDSVSIVAEELEVLRWADFYSQQLFNFNDMPRLWMMYTHCIFSYESKQAFINADYQFLLDRYRRIDHVDLCVDIELEQGEDSTMASMESNIQLPYIRILILDLRTEGHVYGAIVLHILAKCTTIAELTLINHETIQSHDASNLDCICDRPPNWRDTDISMKFLRKAEILNFRGEEHELDLLRVLIRVTPAIRRIRIICHRSYSAWETLSAYIRGFAREATSVEVSLSE</sequence>
<evidence type="ECO:0000313" key="2">
    <source>
        <dbReference type="EnsemblPlants" id="OPUNC07G16760.2"/>
    </source>
</evidence>
<evidence type="ECO:0000256" key="1">
    <source>
        <dbReference type="SAM" id="MobiDB-lite"/>
    </source>
</evidence>
<organism evidence="2">
    <name type="scientific">Oryza punctata</name>
    <name type="common">Red rice</name>
    <dbReference type="NCBI Taxonomy" id="4537"/>
    <lineage>
        <taxon>Eukaryota</taxon>
        <taxon>Viridiplantae</taxon>
        <taxon>Streptophyta</taxon>
        <taxon>Embryophyta</taxon>
        <taxon>Tracheophyta</taxon>
        <taxon>Spermatophyta</taxon>
        <taxon>Magnoliopsida</taxon>
        <taxon>Liliopsida</taxon>
        <taxon>Poales</taxon>
        <taxon>Poaceae</taxon>
        <taxon>BOP clade</taxon>
        <taxon>Oryzoideae</taxon>
        <taxon>Oryzeae</taxon>
        <taxon>Oryzinae</taxon>
        <taxon>Oryza</taxon>
    </lineage>
</organism>
<keyword evidence="3" id="KW-1185">Reference proteome</keyword>
<protein>
    <recommendedName>
        <fullName evidence="4">F-box domain-containing protein</fullName>
    </recommendedName>
</protein>
<reference evidence="2" key="1">
    <citation type="submission" date="2015-04" db="UniProtKB">
        <authorList>
            <consortium name="EnsemblPlants"/>
        </authorList>
    </citation>
    <scope>IDENTIFICATION</scope>
</reference>